<keyword evidence="1" id="KW-1133">Transmembrane helix</keyword>
<dbReference type="RefSeq" id="WP_186410673.1">
    <property type="nucleotide sequence ID" value="NZ_FLQY01000112.1"/>
</dbReference>
<dbReference type="EMBL" id="FLQY01000112">
    <property type="protein sequence ID" value="SBT06886.1"/>
    <property type="molecule type" value="Genomic_DNA"/>
</dbReference>
<keyword evidence="1" id="KW-0472">Membrane</keyword>
<organism evidence="3 4">
    <name type="scientific">Candidatus Propionivibrio aalborgensis</name>
    <dbReference type="NCBI Taxonomy" id="1860101"/>
    <lineage>
        <taxon>Bacteria</taxon>
        <taxon>Pseudomonadati</taxon>
        <taxon>Pseudomonadota</taxon>
        <taxon>Betaproteobacteria</taxon>
        <taxon>Rhodocyclales</taxon>
        <taxon>Rhodocyclaceae</taxon>
        <taxon>Propionivibrio</taxon>
    </lineage>
</organism>
<evidence type="ECO:0000313" key="4">
    <source>
        <dbReference type="Proteomes" id="UP000199600"/>
    </source>
</evidence>
<gene>
    <name evidence="3" type="ORF">PROAA_20033</name>
</gene>
<dbReference type="Proteomes" id="UP000199600">
    <property type="component" value="Unassembled WGS sequence"/>
</dbReference>
<dbReference type="InterPro" id="IPR057306">
    <property type="entry name" value="B-barrel_PelB_C"/>
</dbReference>
<dbReference type="AlphaFoldDB" id="A0A1A8XQG2"/>
<feature type="transmembrane region" description="Helical" evidence="1">
    <location>
        <begin position="21"/>
        <end position="39"/>
    </location>
</feature>
<accession>A0A1A8XQG2</accession>
<dbReference type="InterPro" id="IPR011990">
    <property type="entry name" value="TPR-like_helical_dom_sf"/>
</dbReference>
<feature type="domain" description="PelB C-terminal" evidence="2">
    <location>
        <begin position="931"/>
        <end position="1241"/>
    </location>
</feature>
<keyword evidence="4" id="KW-1185">Reference proteome</keyword>
<protein>
    <submittedName>
        <fullName evidence="3">Tetratricopeptide TPR_2 repeat protein</fullName>
    </submittedName>
</protein>
<evidence type="ECO:0000313" key="3">
    <source>
        <dbReference type="EMBL" id="SBT06886.1"/>
    </source>
</evidence>
<dbReference type="Pfam" id="PF24604">
    <property type="entry name" value="B-barrel_PelB_C"/>
    <property type="match status" value="1"/>
</dbReference>
<reference evidence="3 4" key="1">
    <citation type="submission" date="2016-06" db="EMBL/GenBank/DDBJ databases">
        <authorList>
            <person name="Kjaerup R.B."/>
            <person name="Dalgaard T.S."/>
            <person name="Juul-Madsen H.R."/>
        </authorList>
    </citation>
    <scope>NUCLEOTIDE SEQUENCE [LARGE SCALE GENOMIC DNA]</scope>
    <source>
        <strain evidence="3">2</strain>
    </source>
</reference>
<sequence>MLLQRSKLAAATVERPRLAPPWSIALLGTLVLAVLVAIYPHKALVNRIIEAPQNDLTDSYLVNLLRTDSGNPQLGLTLARHQLGSGLYDKLDITLDRLLQSPDEETRLEATWLSWRAAEQRFHRMDAGTLQQADRMAQLRTRLRTLAALDWPEHRTIEIARLALQFGDTQLGIELLQRIAASGQGRSADWYAEAARAALAGGEYLAAGKFFLIAVRRTSLSVEQRNFFIDGMLALQSGNQVKEALALAEEELAVTPSLGESSQVLELLVRFARSVKRPDLADKYARKLLRLSLLRQWKQQQLAQVYGIRWQPVSEKGGPQLPFDDRIYTLGFEAFLDNRKLEDAWQVAAAAVRQAPNNLAWRERLARVSEWTGRPALALTHWLYLARANGSDEAWQAILRLSPGLFDDNALLIALEHQLRQQPANPALAVELVATFERLGDPRGAMRVLEQLYRQRKQPELLAVMAELAGRMGEDKTALELWQSFMTADSLTAAQAVHVATLYLIRGEQASALAVLESADDADESDTAGTAYWRLRGDIAARLGDDKKATAAYRHVLAGQEAVAGDHENLARLLLDEYPLEAARVSSDGWLRFRSSNLLLQALSLYATAGRWQDMGKLMSTLSAEESAQLRQQASFLRLSAQYRMAIGQRSLALADLDAAFALSADNADVQQALLWLLVESGEGKRLRNVMAAHERDWQPDPAMHDVLAAANLALSIPDVALRRYLTPRLAAHRDDFLWLMNYADALEQNQELDRAWRLRKQLLLDEKMRERQQAAAEQLPREMVALRRAARARLLMQARPGDPAYATLREMLRLDRAADGQLSPSARDAAFAWLLDAEQYDAARGWLWQQYAKTAARPLWGEMRLALESGDRALSGQLLDDFAPLIPRNDRIEAARLAGDVRLAQSEAFDAQTDLPADDPLHLQLGETLLAHSHHVGGRVWQNDIGSVDERNSGVSAHIAISPRLTMDFEMGKITRHNRDPATMGETPDETSRSARMVWLHDEGKTKLTVAERNSFEKYHPLLIEHEQNLDRRLTASFALGHDQPANESTALRVGGMKDMASVSLAYHLTRFDRFMVERSYDRFYAQTGAELGSGHVWQFEYGHALRTEPRSLEASVFWSQHRYSQKSYVNDPQLAPLFPAGEYSPSSVGTFFVPTNFNFKGIRLSTDMNFEEDYTRAWRPYASIARTWHSDEGPGYDLAAGIAGSVFGADHLNLGWRLSRGGANTDGLVREFGFNYRLHF</sequence>
<evidence type="ECO:0000259" key="2">
    <source>
        <dbReference type="Pfam" id="PF24604"/>
    </source>
</evidence>
<proteinExistence type="predicted"/>
<keyword evidence="1" id="KW-0812">Transmembrane</keyword>
<name>A0A1A8XQG2_9RHOO</name>
<dbReference type="SUPFAM" id="SSF48452">
    <property type="entry name" value="TPR-like"/>
    <property type="match status" value="1"/>
</dbReference>
<dbReference type="Gene3D" id="1.25.40.10">
    <property type="entry name" value="Tetratricopeptide repeat domain"/>
    <property type="match status" value="2"/>
</dbReference>
<evidence type="ECO:0000256" key="1">
    <source>
        <dbReference type="SAM" id="Phobius"/>
    </source>
</evidence>
<dbReference type="Pfam" id="PF13429">
    <property type="entry name" value="TPR_15"/>
    <property type="match status" value="1"/>
</dbReference>